<dbReference type="InterPro" id="IPR001304">
    <property type="entry name" value="C-type_lectin-like"/>
</dbReference>
<feature type="domain" description="C-type lectin" evidence="2">
    <location>
        <begin position="219"/>
        <end position="374"/>
    </location>
</feature>
<keyword evidence="1" id="KW-0732">Signal</keyword>
<comment type="caution">
    <text evidence="3">The sequence shown here is derived from an EMBL/GenBank/DDBJ whole genome shotgun (WGS) entry which is preliminary data.</text>
</comment>
<dbReference type="InterPro" id="IPR026341">
    <property type="entry name" value="T9SS_type_B"/>
</dbReference>
<reference evidence="3" key="1">
    <citation type="submission" date="2023-07" db="EMBL/GenBank/DDBJ databases">
        <title>Genomic Encyclopedia of Type Strains, Phase IV (KMG-IV): sequencing the most valuable type-strain genomes for metagenomic binning, comparative biology and taxonomic classification.</title>
        <authorList>
            <person name="Goeker M."/>
        </authorList>
    </citation>
    <scope>NUCLEOTIDE SEQUENCE</scope>
    <source>
        <strain evidence="3">DSM 26174</strain>
    </source>
</reference>
<keyword evidence="4" id="KW-1185">Reference proteome</keyword>
<evidence type="ECO:0000256" key="1">
    <source>
        <dbReference type="SAM" id="SignalP"/>
    </source>
</evidence>
<dbReference type="PROSITE" id="PS50041">
    <property type="entry name" value="C_TYPE_LECTIN_2"/>
    <property type="match status" value="1"/>
</dbReference>
<dbReference type="CDD" id="cd00037">
    <property type="entry name" value="CLECT"/>
    <property type="match status" value="1"/>
</dbReference>
<sequence>MKLHKRFFKKLKILIWVLMLTCFSSHTSFAQLIDRDLELEVKDTLKVYTYQNQSLVVNDNSSVINLVNGTESDLDEAKVYIRYPDNSFNYQKNFDNLYLQDVDLNLAGQIVDTVSTNEITFRHLREEFYNVEYVRIDPNTQIKTIARSRFSFFYDRNNKKLEIRGDANKEAYKALFSRIIYKNTNPNIDLTQEADRTIEYILGGYFIFEDTSDDNPSNWKRHYYTVRGKDQMKTWSQARNLTEPNRPGTQDKGHRLNKMLSYFATFQSADEWRFIEREFQFDGLGGWVALQKVSGQWQWRSNDKTLVENGTLFTGLDGYNPWAIGEPNSTTNGYVAYVVPQGGDPSNGWGNNVPGIEGKWDDTFGSKNMPFIQEWHEDYAEEVLFKKNIIVRFAELNVDSEVSIGSCEEEVEISFELASVPDAELLVEWSASNANGEVVVNSEAKNGDTHSVKVKFTGDSHIFHYTVKTNQFTQDPVTDETLLTEVELETSSITVTRLAEPSITFSEDEFTRRTNSTSPITFDVNVTDASGMKTASDIVWDLTPNAGVETDFDTNSPKISPNYGAVDTYIYVGSLDDAYGCNTMDTVTVKIIEPLDITPNDKTIGYCEADGSTLHEISLKVEGEELDLTYVWSEATNGAFEPGADLEQAQVNVTVNEGATSATFKCTITDNLTGDEWVKVVEITVLPSVSVEAIDLNEFVVTKGGAVETFRLKELNDAVDESTITWSESPTQEASVDNMSSVPQLETLDVGVYTYIVEAKDTLGCGVSPATFEVELIDIPSLEIGRCQGIDDSFEVKVVDFYASTANVVYELVDSDVLESEEAPVRNQDGTVTFKLKWKESALDDNNVDLDIAEFNYKVNLDNVNGFEIGDQIVFSQQITFADLPIVNIVSGDPIVVDANQNNIDQTFEINVADLANTTIEWSDITDPQREVLSNNEQVLTPNPAASKEYKVKVSDNTYNCFVEFTFDFTRGSLKAIADTIYMYQDDVLRQIDILGNDEGVVSTTTVAIDPDAEWVYGEGELTSTGVINFTANQTPVLTTIVKQTFDYTLTDIHSNTSTATVTVFILPSSREIVIPVCETDTLVAVSDDEAYQVDWAIISGSEATIITPSGVVSDVSRILSVGVYEYTLKDAGGNPQKSGLIEVKRGTGPSVGIYAYDQQDDLYLFSDTLRIGKYEVLDEKLVLLGTEEEYFGWNINDSTDLKTIADRVDFTWQPVEIIVEKDSLFEYSFMAEDNDGCRAYDTLQIVRFNTAPEMEDVDISIRDGIPARINIDLSDEDTLDDIDTYTVVQEDGTLIHGQAEFYDGEFTYIPFTSSKFTDKVKIRACDFSGECVESYVYIESQSTGLTEVLTPNGDGKNDRFEVTIVEPSQRVHLIVMNRWGNKVYESEDYQDDWSGYSNSGSAFGNELLSQGTYFYIIKVEDMEDITGYVQIAY</sequence>
<dbReference type="EMBL" id="JAVDQD010000002">
    <property type="protein sequence ID" value="MDR6239048.1"/>
    <property type="molecule type" value="Genomic_DNA"/>
</dbReference>
<feature type="chain" id="PRO_5041977102" evidence="1">
    <location>
        <begin position="31"/>
        <end position="1434"/>
    </location>
</feature>
<evidence type="ECO:0000313" key="3">
    <source>
        <dbReference type="EMBL" id="MDR6239048.1"/>
    </source>
</evidence>
<dbReference type="Gene3D" id="3.10.100.10">
    <property type="entry name" value="Mannose-Binding Protein A, subunit A"/>
    <property type="match status" value="1"/>
</dbReference>
<dbReference type="RefSeq" id="WP_309938557.1">
    <property type="nucleotide sequence ID" value="NZ_AP025305.1"/>
</dbReference>
<dbReference type="SUPFAM" id="SSF56436">
    <property type="entry name" value="C-type lectin-like"/>
    <property type="match status" value="1"/>
</dbReference>
<accession>A0AAE3XN74</accession>
<evidence type="ECO:0000313" key="4">
    <source>
        <dbReference type="Proteomes" id="UP001185092"/>
    </source>
</evidence>
<gene>
    <name evidence="3" type="ORF">HNQ88_002085</name>
</gene>
<proteinExistence type="predicted"/>
<dbReference type="NCBIfam" id="TIGR04131">
    <property type="entry name" value="Bac_Flav_CTERM"/>
    <property type="match status" value="1"/>
</dbReference>
<dbReference type="Proteomes" id="UP001185092">
    <property type="component" value="Unassembled WGS sequence"/>
</dbReference>
<organism evidence="3 4">
    <name type="scientific">Aureibacter tunicatorum</name>
    <dbReference type="NCBI Taxonomy" id="866807"/>
    <lineage>
        <taxon>Bacteria</taxon>
        <taxon>Pseudomonadati</taxon>
        <taxon>Bacteroidota</taxon>
        <taxon>Cytophagia</taxon>
        <taxon>Cytophagales</taxon>
        <taxon>Persicobacteraceae</taxon>
        <taxon>Aureibacter</taxon>
    </lineage>
</organism>
<name>A0AAE3XN74_9BACT</name>
<feature type="signal peptide" evidence="1">
    <location>
        <begin position="1"/>
        <end position="30"/>
    </location>
</feature>
<dbReference type="InterPro" id="IPR016187">
    <property type="entry name" value="CTDL_fold"/>
</dbReference>
<evidence type="ECO:0000259" key="2">
    <source>
        <dbReference type="PROSITE" id="PS50041"/>
    </source>
</evidence>
<dbReference type="InterPro" id="IPR016186">
    <property type="entry name" value="C-type_lectin-like/link_sf"/>
</dbReference>
<protein>
    <submittedName>
        <fullName evidence="3">Gliding motility-associated-like protein</fullName>
    </submittedName>
</protein>
<dbReference type="Pfam" id="PF13585">
    <property type="entry name" value="CHU_C"/>
    <property type="match status" value="1"/>
</dbReference>